<keyword evidence="3 8" id="KW-0032">Aminotransferase</keyword>
<feature type="domain" description="Aminotransferase class I/classII large" evidence="7">
    <location>
        <begin position="36"/>
        <end position="387"/>
    </location>
</feature>
<name>A0ABP7NPA3_9GAMM</name>
<evidence type="ECO:0000256" key="3">
    <source>
        <dbReference type="ARBA" id="ARBA00022576"/>
    </source>
</evidence>
<keyword evidence="4" id="KW-0808">Transferase</keyword>
<dbReference type="PANTHER" id="PTHR43488">
    <property type="entry name" value="GLUTAMATE-PYRUVATE AMINOTRANSFERASE ALAA"/>
    <property type="match status" value="1"/>
</dbReference>
<evidence type="ECO:0000313" key="8">
    <source>
        <dbReference type="EMBL" id="GAA3950280.1"/>
    </source>
</evidence>
<evidence type="ECO:0000313" key="9">
    <source>
        <dbReference type="Proteomes" id="UP001501337"/>
    </source>
</evidence>
<dbReference type="InterPro" id="IPR015424">
    <property type="entry name" value="PyrdxlP-dep_Trfase"/>
</dbReference>
<dbReference type="InterPro" id="IPR004839">
    <property type="entry name" value="Aminotransferase_I/II_large"/>
</dbReference>
<dbReference type="InterPro" id="IPR015421">
    <property type="entry name" value="PyrdxlP-dep_Trfase_major"/>
</dbReference>
<dbReference type="Proteomes" id="UP001501337">
    <property type="component" value="Unassembled WGS sequence"/>
</dbReference>
<gene>
    <name evidence="8" type="ORF">GCM10022278_06720</name>
</gene>
<sequence length="406" mass="45445">MMYQVKKSNKLQNVCYDIRGQVLQEAKRLEEEGARILKLNIGNPAVFGFDVPEEIQQDVVYNISQAQGYVDSKGLFSARKAVMHYTQQRRIANVDIEDIYLGNGVSELIVMTMQALLNSGDEVLIPAPDYPLWTAAVTLSSGKAVHYRCDEEADWYPDLDDIRSKITPNTRAMVIINPNNPTGAVYDEAMLKGMIEIAREHRLVLLSDEIYDKVLYDGTTHTSTAALCDDLLVMTFNGLSKNHRAAGYRAGWLIISGAKHKARDYIEGLNILSSMRLCSNVMAQLAIQTALGGYQSIDDLVAPGGRLYEQRKVAYDALTSIPGVTCVKPKGAMYMFPKLDPKRYPILDDERLVYDLLSQQQILLVQGSAFNMDDTQHLRIVFLPRVDEVADAIGRIGRFLAGYEQH</sequence>
<accession>A0ABP7NPA3</accession>
<dbReference type="GO" id="GO:0008483">
    <property type="term" value="F:transaminase activity"/>
    <property type="evidence" value="ECO:0007669"/>
    <property type="project" value="UniProtKB-KW"/>
</dbReference>
<dbReference type="CDD" id="cd00609">
    <property type="entry name" value="AAT_like"/>
    <property type="match status" value="1"/>
</dbReference>
<dbReference type="Gene3D" id="3.90.1150.10">
    <property type="entry name" value="Aspartate Aminotransferase, domain 1"/>
    <property type="match status" value="1"/>
</dbReference>
<dbReference type="InterPro" id="IPR015422">
    <property type="entry name" value="PyrdxlP-dep_Trfase_small"/>
</dbReference>
<dbReference type="Pfam" id="PF00155">
    <property type="entry name" value="Aminotran_1_2"/>
    <property type="match status" value="1"/>
</dbReference>
<dbReference type="SUPFAM" id="SSF53383">
    <property type="entry name" value="PLP-dependent transferases"/>
    <property type="match status" value="1"/>
</dbReference>
<proteinExistence type="inferred from homology"/>
<dbReference type="InterPro" id="IPR051926">
    <property type="entry name" value="Ala_Aminotransferase"/>
</dbReference>
<dbReference type="EMBL" id="BAABBO010000001">
    <property type="protein sequence ID" value="GAA3950280.1"/>
    <property type="molecule type" value="Genomic_DNA"/>
</dbReference>
<comment type="similarity">
    <text evidence="2">Belongs to the class-I pyridoxal-phosphate-dependent aminotransferase family.</text>
</comment>
<evidence type="ECO:0000256" key="4">
    <source>
        <dbReference type="ARBA" id="ARBA00022679"/>
    </source>
</evidence>
<dbReference type="Gene3D" id="3.40.640.10">
    <property type="entry name" value="Type I PLP-dependent aspartate aminotransferase-like (Major domain)"/>
    <property type="match status" value="1"/>
</dbReference>
<comment type="caution">
    <text evidence="8">The sequence shown here is derived from an EMBL/GenBank/DDBJ whole genome shotgun (WGS) entry which is preliminary data.</text>
</comment>
<organism evidence="8 9">
    <name type="scientific">Allohahella marinimesophila</name>
    <dbReference type="NCBI Taxonomy" id="1054972"/>
    <lineage>
        <taxon>Bacteria</taxon>
        <taxon>Pseudomonadati</taxon>
        <taxon>Pseudomonadota</taxon>
        <taxon>Gammaproteobacteria</taxon>
        <taxon>Oceanospirillales</taxon>
        <taxon>Hahellaceae</taxon>
        <taxon>Allohahella</taxon>
    </lineage>
</organism>
<protein>
    <recommendedName>
        <fullName evidence="6">alanine transaminase</fullName>
        <ecNumber evidence="6">2.6.1.2</ecNumber>
    </recommendedName>
</protein>
<reference evidence="9" key="1">
    <citation type="journal article" date="2019" name="Int. J. Syst. Evol. Microbiol.">
        <title>The Global Catalogue of Microorganisms (GCM) 10K type strain sequencing project: providing services to taxonomists for standard genome sequencing and annotation.</title>
        <authorList>
            <consortium name="The Broad Institute Genomics Platform"/>
            <consortium name="The Broad Institute Genome Sequencing Center for Infectious Disease"/>
            <person name="Wu L."/>
            <person name="Ma J."/>
        </authorList>
    </citation>
    <scope>NUCLEOTIDE SEQUENCE [LARGE SCALE GENOMIC DNA]</scope>
    <source>
        <strain evidence="9">JCM 17555</strain>
    </source>
</reference>
<evidence type="ECO:0000256" key="5">
    <source>
        <dbReference type="ARBA" id="ARBA00022898"/>
    </source>
</evidence>
<keyword evidence="9" id="KW-1185">Reference proteome</keyword>
<evidence type="ECO:0000259" key="7">
    <source>
        <dbReference type="Pfam" id="PF00155"/>
    </source>
</evidence>
<keyword evidence="5" id="KW-0663">Pyridoxal phosphate</keyword>
<dbReference type="PANTHER" id="PTHR43488:SF2">
    <property type="entry name" value="GLUTAMATE-PYRUVATE AMINOTRANSFERASE ALAA"/>
    <property type="match status" value="1"/>
</dbReference>
<comment type="cofactor">
    <cofactor evidence="1">
        <name>pyridoxal 5'-phosphate</name>
        <dbReference type="ChEBI" id="CHEBI:597326"/>
    </cofactor>
</comment>
<dbReference type="EC" id="2.6.1.2" evidence="6"/>
<evidence type="ECO:0000256" key="2">
    <source>
        <dbReference type="ARBA" id="ARBA00007441"/>
    </source>
</evidence>
<evidence type="ECO:0000256" key="1">
    <source>
        <dbReference type="ARBA" id="ARBA00001933"/>
    </source>
</evidence>
<evidence type="ECO:0000256" key="6">
    <source>
        <dbReference type="ARBA" id="ARBA00026106"/>
    </source>
</evidence>